<dbReference type="RefSeq" id="WP_354192824.1">
    <property type="nucleotide sequence ID" value="NZ_JBEPML010000002.1"/>
</dbReference>
<reference evidence="2 3" key="1">
    <citation type="submission" date="2024-06" db="EMBL/GenBank/DDBJ databases">
        <title>Genomic Encyclopedia of Type Strains, Phase IV (KMG-IV): sequencing the most valuable type-strain genomes for metagenomic binning, comparative biology and taxonomic classification.</title>
        <authorList>
            <person name="Goeker M."/>
        </authorList>
    </citation>
    <scope>NUCLEOTIDE SEQUENCE [LARGE SCALE GENOMIC DNA]</scope>
    <source>
        <strain evidence="2 3">DSM 27865</strain>
    </source>
</reference>
<dbReference type="Pfam" id="PF00182">
    <property type="entry name" value="Glyco_hydro_19"/>
    <property type="match status" value="1"/>
</dbReference>
<comment type="caution">
    <text evidence="2">The sequence shown here is derived from an EMBL/GenBank/DDBJ whole genome shotgun (WGS) entry which is preliminary data.</text>
</comment>
<sequence>MDLSHGDGRLIIAVCTKHGLLRNQCAYVLATAYHETAGTMKPVRETLASSDAKAKELLTKAWKAGKMKWVTRNYWSGGFFGRGYVQLTHEENYRKAGQKLGIDLVGNPSKALEPAIAAEILVLGMRDGWFTGKKLSDYITLTRSDYTWARRIVNGTDRADLIAGYAKAFNALLLAEGYGVDRQSPPAEPAPQASARQPAPARGFWAVILAIITKLFGKGA</sequence>
<dbReference type="InterPro" id="IPR000726">
    <property type="entry name" value="Glyco_hydro_19_cat"/>
</dbReference>
<feature type="domain" description="Glycoside hydrolase family 19 catalytic" evidence="1">
    <location>
        <begin position="25"/>
        <end position="110"/>
    </location>
</feature>
<organism evidence="2 3">
    <name type="scientific">Aquamicrobium terrae</name>
    <dbReference type="NCBI Taxonomy" id="1324945"/>
    <lineage>
        <taxon>Bacteria</taxon>
        <taxon>Pseudomonadati</taxon>
        <taxon>Pseudomonadota</taxon>
        <taxon>Alphaproteobacteria</taxon>
        <taxon>Hyphomicrobiales</taxon>
        <taxon>Phyllobacteriaceae</taxon>
        <taxon>Aquamicrobium</taxon>
    </lineage>
</organism>
<name>A0ABV2MYG5_9HYPH</name>
<dbReference type="EMBL" id="JBEPML010000002">
    <property type="protein sequence ID" value="MET3790642.1"/>
    <property type="molecule type" value="Genomic_DNA"/>
</dbReference>
<evidence type="ECO:0000313" key="2">
    <source>
        <dbReference type="EMBL" id="MET3790642.1"/>
    </source>
</evidence>
<accession>A0ABV2MYG5</accession>
<dbReference type="Proteomes" id="UP001549076">
    <property type="component" value="Unassembled WGS sequence"/>
</dbReference>
<dbReference type="Gene3D" id="1.10.530.10">
    <property type="match status" value="1"/>
</dbReference>
<keyword evidence="3" id="KW-1185">Reference proteome</keyword>
<proteinExistence type="predicted"/>
<dbReference type="InterPro" id="IPR023346">
    <property type="entry name" value="Lysozyme-like_dom_sf"/>
</dbReference>
<evidence type="ECO:0000313" key="3">
    <source>
        <dbReference type="Proteomes" id="UP001549076"/>
    </source>
</evidence>
<protein>
    <recommendedName>
        <fullName evidence="1">Glycoside hydrolase family 19 catalytic domain-containing protein</fullName>
    </recommendedName>
</protein>
<gene>
    <name evidence="2" type="ORF">ABID37_000833</name>
</gene>
<dbReference type="SUPFAM" id="SSF53955">
    <property type="entry name" value="Lysozyme-like"/>
    <property type="match status" value="1"/>
</dbReference>
<evidence type="ECO:0000259" key="1">
    <source>
        <dbReference type="Pfam" id="PF00182"/>
    </source>
</evidence>